<gene>
    <name evidence="2" type="ORF">JY651_20525</name>
</gene>
<dbReference type="EMBL" id="CP071090">
    <property type="protein sequence ID" value="QSQ27148.1"/>
    <property type="molecule type" value="Genomic_DNA"/>
</dbReference>
<feature type="signal peptide" evidence="1">
    <location>
        <begin position="1"/>
        <end position="19"/>
    </location>
</feature>
<proteinExistence type="predicted"/>
<dbReference type="PROSITE" id="PS51257">
    <property type="entry name" value="PROKAR_LIPOPROTEIN"/>
    <property type="match status" value="1"/>
</dbReference>
<evidence type="ECO:0000313" key="3">
    <source>
        <dbReference type="Proteomes" id="UP000662747"/>
    </source>
</evidence>
<name>A0ABX7P9P5_9BACT</name>
<keyword evidence="1" id="KW-0732">Signal</keyword>
<keyword evidence="3" id="KW-1185">Reference proteome</keyword>
<evidence type="ECO:0000256" key="1">
    <source>
        <dbReference type="SAM" id="SignalP"/>
    </source>
</evidence>
<dbReference type="RefSeq" id="WP_206728675.1">
    <property type="nucleotide sequence ID" value="NZ_CP071090.1"/>
</dbReference>
<protein>
    <recommendedName>
        <fullName evidence="4">Cytochrome c domain-containing protein</fullName>
    </recommendedName>
</protein>
<dbReference type="Proteomes" id="UP000662747">
    <property type="component" value="Chromosome"/>
</dbReference>
<sequence length="139" mass="14835">MWRVIALGVLLGVCFTTMACDDSTSTPGDGVDSGVSIPDGGTGHEQPPTCDVQAPTACPSPAPRYADVAPIFEQRCVICHDTAPGGPWPLNDYGHVSDWQETIRASQLDCSMPPSDAGVRITLEERLAILQWIRCGLPK</sequence>
<accession>A0ABX7P9P5</accession>
<feature type="chain" id="PRO_5045659168" description="Cytochrome c domain-containing protein" evidence="1">
    <location>
        <begin position="20"/>
        <end position="139"/>
    </location>
</feature>
<dbReference type="SUPFAM" id="SSF46626">
    <property type="entry name" value="Cytochrome c"/>
    <property type="match status" value="1"/>
</dbReference>
<evidence type="ECO:0008006" key="4">
    <source>
        <dbReference type="Google" id="ProtNLM"/>
    </source>
</evidence>
<evidence type="ECO:0000313" key="2">
    <source>
        <dbReference type="EMBL" id="QSQ27148.1"/>
    </source>
</evidence>
<dbReference type="InterPro" id="IPR036909">
    <property type="entry name" value="Cyt_c-like_dom_sf"/>
</dbReference>
<reference evidence="2 3" key="1">
    <citation type="submission" date="2021-02" db="EMBL/GenBank/DDBJ databases">
        <title>De Novo genome assembly of isolated myxobacteria.</title>
        <authorList>
            <person name="Stevens D.C."/>
        </authorList>
    </citation>
    <scope>NUCLEOTIDE SEQUENCE [LARGE SCALE GENOMIC DNA]</scope>
    <source>
        <strain evidence="3">SCPEA02</strain>
    </source>
</reference>
<organism evidence="2 3">
    <name type="scientific">Pyxidicoccus parkwayensis</name>
    <dbReference type="NCBI Taxonomy" id="2813578"/>
    <lineage>
        <taxon>Bacteria</taxon>
        <taxon>Pseudomonadati</taxon>
        <taxon>Myxococcota</taxon>
        <taxon>Myxococcia</taxon>
        <taxon>Myxococcales</taxon>
        <taxon>Cystobacterineae</taxon>
        <taxon>Myxococcaceae</taxon>
        <taxon>Pyxidicoccus</taxon>
    </lineage>
</organism>